<name>A0A4W5PF22_9TELE</name>
<evidence type="ECO:0008006" key="5">
    <source>
        <dbReference type="Google" id="ProtNLM"/>
    </source>
</evidence>
<reference evidence="4" key="1">
    <citation type="submission" date="2018-06" db="EMBL/GenBank/DDBJ databases">
        <title>Genome assembly of Danube salmon.</title>
        <authorList>
            <person name="Macqueen D.J."/>
            <person name="Gundappa M.K."/>
        </authorList>
    </citation>
    <scope>NUCLEOTIDE SEQUENCE [LARGE SCALE GENOMIC DNA]</scope>
</reference>
<evidence type="ECO:0000313" key="3">
    <source>
        <dbReference type="Ensembl" id="ENSHHUP00000059419.1"/>
    </source>
</evidence>
<keyword evidence="2" id="KW-1133">Transmembrane helix</keyword>
<dbReference type="SUPFAM" id="SSF48726">
    <property type="entry name" value="Immunoglobulin"/>
    <property type="match status" value="2"/>
</dbReference>
<keyword evidence="4" id="KW-1185">Reference proteome</keyword>
<proteinExistence type="predicted"/>
<reference evidence="3" key="2">
    <citation type="submission" date="2025-08" db="UniProtKB">
        <authorList>
            <consortium name="Ensembl"/>
        </authorList>
    </citation>
    <scope>IDENTIFICATION</scope>
</reference>
<sequence>MSSFLKGSHILKTFIVGDSGFGIVGQAPLLRQPFYSHLNTPTFYGEFINPEFAAEKSGTSFVLTIADARPTDVGMYYCAACDYDTIIFGNCVYLMHEGKSQHVVQQAVSESVQPRDSVTLNCTKHTETCTREHSVYWFRNGSGESHPGIIYTNGDRSDQYVESPEAGSRTQSFVYNLPKRNLRDTVWKRDQARWHDSPFDLSPTVLMSVVSNIVLGIGTTLLVWVLCTTRNRETKYGATSQENQNQDSDVLNYAAVSFTPKENSSSRRAREKTNRDDAVYSEVRHLQQQ</sequence>
<dbReference type="Proteomes" id="UP000314982">
    <property type="component" value="Unassembled WGS sequence"/>
</dbReference>
<keyword evidence="2" id="KW-0812">Transmembrane</keyword>
<dbReference type="Ensembl" id="ENSHHUT00000061450.1">
    <property type="protein sequence ID" value="ENSHHUP00000059419.1"/>
    <property type="gene ID" value="ENSHHUG00000035306.1"/>
</dbReference>
<reference evidence="3" key="3">
    <citation type="submission" date="2025-09" db="UniProtKB">
        <authorList>
            <consortium name="Ensembl"/>
        </authorList>
    </citation>
    <scope>IDENTIFICATION</scope>
</reference>
<dbReference type="Gene3D" id="2.60.40.10">
    <property type="entry name" value="Immunoglobulins"/>
    <property type="match status" value="2"/>
</dbReference>
<keyword evidence="2" id="KW-0472">Membrane</keyword>
<dbReference type="InterPro" id="IPR013783">
    <property type="entry name" value="Ig-like_fold"/>
</dbReference>
<organism evidence="3 4">
    <name type="scientific">Hucho hucho</name>
    <name type="common">huchen</name>
    <dbReference type="NCBI Taxonomy" id="62062"/>
    <lineage>
        <taxon>Eukaryota</taxon>
        <taxon>Metazoa</taxon>
        <taxon>Chordata</taxon>
        <taxon>Craniata</taxon>
        <taxon>Vertebrata</taxon>
        <taxon>Euteleostomi</taxon>
        <taxon>Actinopterygii</taxon>
        <taxon>Neopterygii</taxon>
        <taxon>Teleostei</taxon>
        <taxon>Protacanthopterygii</taxon>
        <taxon>Salmoniformes</taxon>
        <taxon>Salmonidae</taxon>
        <taxon>Salmoninae</taxon>
        <taxon>Hucho</taxon>
    </lineage>
</organism>
<accession>A0A4W5PF22</accession>
<feature type="transmembrane region" description="Helical" evidence="2">
    <location>
        <begin position="205"/>
        <end position="227"/>
    </location>
</feature>
<feature type="region of interest" description="Disordered" evidence="1">
    <location>
        <begin position="257"/>
        <end position="289"/>
    </location>
</feature>
<dbReference type="GeneTree" id="ENSGT00940000162676"/>
<feature type="compositionally biased region" description="Basic and acidic residues" evidence="1">
    <location>
        <begin position="271"/>
        <end position="289"/>
    </location>
</feature>
<protein>
    <recommendedName>
        <fullName evidence="5">Ig-like domain-containing protein</fullName>
    </recommendedName>
</protein>
<dbReference type="InterPro" id="IPR036179">
    <property type="entry name" value="Ig-like_dom_sf"/>
</dbReference>
<evidence type="ECO:0000256" key="1">
    <source>
        <dbReference type="SAM" id="MobiDB-lite"/>
    </source>
</evidence>
<evidence type="ECO:0000256" key="2">
    <source>
        <dbReference type="SAM" id="Phobius"/>
    </source>
</evidence>
<dbReference type="STRING" id="62062.ENSHHUP00000059419"/>
<evidence type="ECO:0000313" key="4">
    <source>
        <dbReference type="Proteomes" id="UP000314982"/>
    </source>
</evidence>
<dbReference type="AlphaFoldDB" id="A0A4W5PF22"/>